<reference evidence="9" key="2">
    <citation type="submission" date="2015-06" db="UniProtKB">
        <authorList>
            <consortium name="EnsemblProtists"/>
        </authorList>
    </citation>
    <scope>IDENTIFICATION</scope>
    <source>
        <strain evidence="9">Pr102</strain>
    </source>
</reference>
<dbReference type="Pfam" id="PF00665">
    <property type="entry name" value="rve"/>
    <property type="match status" value="1"/>
</dbReference>
<keyword evidence="6" id="KW-0695">RNA-directed DNA polymerase</keyword>
<dbReference type="VEuPathDB" id="FungiDB:KRP23_670"/>
<name>H3GYU1_PHYRM</name>
<dbReference type="Proteomes" id="UP000005238">
    <property type="component" value="Unassembled WGS sequence"/>
</dbReference>
<feature type="region of interest" description="Disordered" evidence="7">
    <location>
        <begin position="177"/>
        <end position="207"/>
    </location>
</feature>
<dbReference type="AlphaFoldDB" id="H3GYU1"/>
<evidence type="ECO:0000313" key="10">
    <source>
        <dbReference type="Proteomes" id="UP000005238"/>
    </source>
</evidence>
<dbReference type="InterPro" id="IPR001584">
    <property type="entry name" value="Integrase_cat-core"/>
</dbReference>
<evidence type="ECO:0000256" key="4">
    <source>
        <dbReference type="ARBA" id="ARBA00022759"/>
    </source>
</evidence>
<evidence type="ECO:0000259" key="8">
    <source>
        <dbReference type="PROSITE" id="PS50994"/>
    </source>
</evidence>
<feature type="domain" description="Integrase catalytic" evidence="8">
    <location>
        <begin position="401"/>
        <end position="560"/>
    </location>
</feature>
<sequence length="821" mass="93074">MKGVAFGWSSDCEAAFLQLKRKLAEPPILVYPDFKKRFKLYVDSSKLAVGACLMQSGNGRDRVVAYASTLLVGSEKNWIHKQDGTSEIECWGIVWATRKFRCYLDRREFDLYTDHNALVWVFNENNRTGNAKLARWAMELSQLRFKVFHKAGTSMGHVDGLSRLYTATVNAITMSDLLNGSDDDEQRSMQVGENRSENYDDDERLTRQEREPALFTSRDLEENSPVPVGEAVAELTAPLAEDADMENESEGDDTEQTAISPVDLFGLDRERFIEEQKLTPWILALIAFLDSGALALDTQLRVRTLQMAPHYLVKNGLLMRKVHLRARAGPAKTISIPVIPLPFIETVLHYCHADVFSAHVGQVKTMDKDVAEYVRSCSKCGSGKGYRPWRNGRMQRMPVQELSGPFSLLVVDAIGPLVTTERGNKYILVFADYFAHWTEAFPVARLDTVTFVNVMVNKVVSRHGVPERLLSDRGSNFISELAQSFYETLGIKKRFGAAYHPQTQGLVERFNGTLMSMLGMLLNESQSDWDLHLPRALFAYRTSYHEALGDSPFFSLYGRDPVLPLDLAFLNTSNDWKSNEIAAYRRRLYLSMRDTRRMVERQLLKAQDKHARRLDDQVAVSFEVGEAVWVYQYLRARRGEKKTKKLAFAWHGPYRVVGNLGENTYRVAIPTHPDRVVSVNVNRLKKFKGRWSRPFPTEVPPGIETQPGVDDSGPLSEEDLPPTSFVERLVIGGEEVAFSGVSSPIVDILAKRVKGLQVQYLALTASFETCWKPAEFLLPEFEVLINSFENKERREKGWPEVRRSARLAEANAAADEDELLF</sequence>
<evidence type="ECO:0000256" key="2">
    <source>
        <dbReference type="ARBA" id="ARBA00022695"/>
    </source>
</evidence>
<feature type="region of interest" description="Disordered" evidence="7">
    <location>
        <begin position="698"/>
        <end position="717"/>
    </location>
</feature>
<dbReference type="eggNOG" id="KOG0017">
    <property type="taxonomic scope" value="Eukaryota"/>
</dbReference>
<keyword evidence="3" id="KW-0540">Nuclease</keyword>
<dbReference type="SUPFAM" id="SSF56672">
    <property type="entry name" value="DNA/RNA polymerases"/>
    <property type="match status" value="1"/>
</dbReference>
<dbReference type="InterPro" id="IPR036397">
    <property type="entry name" value="RNaseH_sf"/>
</dbReference>
<keyword evidence="10" id="KW-1185">Reference proteome</keyword>
<dbReference type="PROSITE" id="PS50994">
    <property type="entry name" value="INTEGRASE"/>
    <property type="match status" value="1"/>
</dbReference>
<dbReference type="CDD" id="cd09274">
    <property type="entry name" value="RNase_HI_RT_Ty3"/>
    <property type="match status" value="1"/>
</dbReference>
<dbReference type="EnsemblProtists" id="Phyra82899">
    <property type="protein sequence ID" value="Phyra82899"/>
    <property type="gene ID" value="Phyra82899"/>
</dbReference>
<dbReference type="VEuPathDB" id="FungiDB:KRP22_4748"/>
<keyword evidence="1" id="KW-0808">Transferase</keyword>
<reference evidence="10" key="1">
    <citation type="journal article" date="2006" name="Science">
        <title>Phytophthora genome sequences uncover evolutionary origins and mechanisms of pathogenesis.</title>
        <authorList>
            <person name="Tyler B.M."/>
            <person name="Tripathy S."/>
            <person name="Zhang X."/>
            <person name="Dehal P."/>
            <person name="Jiang R.H."/>
            <person name="Aerts A."/>
            <person name="Arredondo F.D."/>
            <person name="Baxter L."/>
            <person name="Bensasson D."/>
            <person name="Beynon J.L."/>
            <person name="Chapman J."/>
            <person name="Damasceno C.M."/>
            <person name="Dorrance A.E."/>
            <person name="Dou D."/>
            <person name="Dickerman A.W."/>
            <person name="Dubchak I.L."/>
            <person name="Garbelotto M."/>
            <person name="Gijzen M."/>
            <person name="Gordon S.G."/>
            <person name="Govers F."/>
            <person name="Grunwald N.J."/>
            <person name="Huang W."/>
            <person name="Ivors K.L."/>
            <person name="Jones R.W."/>
            <person name="Kamoun S."/>
            <person name="Krampis K."/>
            <person name="Lamour K.H."/>
            <person name="Lee M.K."/>
            <person name="McDonald W.H."/>
            <person name="Medina M."/>
            <person name="Meijer H.J."/>
            <person name="Nordberg E.K."/>
            <person name="Maclean D.J."/>
            <person name="Ospina-Giraldo M.D."/>
            <person name="Morris P.F."/>
            <person name="Phuntumart V."/>
            <person name="Putnam N.H."/>
            <person name="Rash S."/>
            <person name="Rose J.K."/>
            <person name="Sakihama Y."/>
            <person name="Salamov A.A."/>
            <person name="Savidor A."/>
            <person name="Scheuring C.F."/>
            <person name="Smith B.M."/>
            <person name="Sobral B.W."/>
            <person name="Terry A."/>
            <person name="Torto-Alalibo T.A."/>
            <person name="Win J."/>
            <person name="Xu Z."/>
            <person name="Zhang H."/>
            <person name="Grigoriev I.V."/>
            <person name="Rokhsar D.S."/>
            <person name="Boore J.L."/>
        </authorList>
    </citation>
    <scope>NUCLEOTIDE SEQUENCE [LARGE SCALE GENOMIC DNA]</scope>
    <source>
        <strain evidence="10">Pr102</strain>
    </source>
</reference>
<dbReference type="Gene3D" id="3.30.420.10">
    <property type="entry name" value="Ribonuclease H-like superfamily/Ribonuclease H"/>
    <property type="match status" value="1"/>
</dbReference>
<dbReference type="InParanoid" id="H3GYU1"/>
<evidence type="ECO:0000313" key="9">
    <source>
        <dbReference type="EnsemblProtists" id="Phyra82899"/>
    </source>
</evidence>
<dbReference type="Pfam" id="PF17917">
    <property type="entry name" value="RT_RNaseH"/>
    <property type="match status" value="1"/>
</dbReference>
<dbReference type="GO" id="GO:0003964">
    <property type="term" value="F:RNA-directed DNA polymerase activity"/>
    <property type="evidence" value="ECO:0007669"/>
    <property type="project" value="UniProtKB-KW"/>
</dbReference>
<dbReference type="FunFam" id="3.30.420.10:FF:000032">
    <property type="entry name" value="Retrovirus-related Pol polyprotein from transposon 297-like Protein"/>
    <property type="match status" value="1"/>
</dbReference>
<dbReference type="PANTHER" id="PTHR37984:SF5">
    <property type="entry name" value="PROTEIN NYNRIN-LIKE"/>
    <property type="match status" value="1"/>
</dbReference>
<evidence type="ECO:0000256" key="7">
    <source>
        <dbReference type="SAM" id="MobiDB-lite"/>
    </source>
</evidence>
<dbReference type="InterPro" id="IPR054465">
    <property type="entry name" value="Integrase_p58-like_C"/>
</dbReference>
<dbReference type="GO" id="GO:0004519">
    <property type="term" value="F:endonuclease activity"/>
    <property type="evidence" value="ECO:0007669"/>
    <property type="project" value="UniProtKB-KW"/>
</dbReference>
<evidence type="ECO:0000256" key="6">
    <source>
        <dbReference type="ARBA" id="ARBA00022918"/>
    </source>
</evidence>
<dbReference type="InterPro" id="IPR043502">
    <property type="entry name" value="DNA/RNA_pol_sf"/>
</dbReference>
<proteinExistence type="predicted"/>
<dbReference type="InterPro" id="IPR050951">
    <property type="entry name" value="Retrovirus_Pol_polyprotein"/>
</dbReference>
<dbReference type="EMBL" id="DS566076">
    <property type="status" value="NOT_ANNOTATED_CDS"/>
    <property type="molecule type" value="Genomic_DNA"/>
</dbReference>
<dbReference type="Gene3D" id="3.10.20.370">
    <property type="match status" value="1"/>
</dbReference>
<feature type="compositionally biased region" description="Basic and acidic residues" evidence="7">
    <location>
        <begin position="194"/>
        <end position="207"/>
    </location>
</feature>
<organism evidence="9 10">
    <name type="scientific">Phytophthora ramorum</name>
    <name type="common">Sudden oak death agent</name>
    <dbReference type="NCBI Taxonomy" id="164328"/>
    <lineage>
        <taxon>Eukaryota</taxon>
        <taxon>Sar</taxon>
        <taxon>Stramenopiles</taxon>
        <taxon>Oomycota</taxon>
        <taxon>Peronosporomycetes</taxon>
        <taxon>Peronosporales</taxon>
        <taxon>Peronosporaceae</taxon>
        <taxon>Phytophthora</taxon>
    </lineage>
</organism>
<evidence type="ECO:0000256" key="1">
    <source>
        <dbReference type="ARBA" id="ARBA00022679"/>
    </source>
</evidence>
<evidence type="ECO:0000256" key="3">
    <source>
        <dbReference type="ARBA" id="ARBA00022722"/>
    </source>
</evidence>
<protein>
    <recommendedName>
        <fullName evidence="8">Integrase catalytic domain-containing protein</fullName>
    </recommendedName>
</protein>
<dbReference type="InterPro" id="IPR041373">
    <property type="entry name" value="RT_RNaseH"/>
</dbReference>
<dbReference type="Pfam" id="PF22938">
    <property type="entry name" value="Integrase_p58_C"/>
    <property type="match status" value="1"/>
</dbReference>
<keyword evidence="2" id="KW-0548">Nucleotidyltransferase</keyword>
<evidence type="ECO:0000256" key="5">
    <source>
        <dbReference type="ARBA" id="ARBA00022801"/>
    </source>
</evidence>
<dbReference type="PANTHER" id="PTHR37984">
    <property type="entry name" value="PROTEIN CBG26694"/>
    <property type="match status" value="1"/>
</dbReference>
<dbReference type="GO" id="GO:0016787">
    <property type="term" value="F:hydrolase activity"/>
    <property type="evidence" value="ECO:0007669"/>
    <property type="project" value="UniProtKB-KW"/>
</dbReference>
<dbReference type="InterPro" id="IPR012337">
    <property type="entry name" value="RNaseH-like_sf"/>
</dbReference>
<dbReference type="SUPFAM" id="SSF53098">
    <property type="entry name" value="Ribonuclease H-like"/>
    <property type="match status" value="1"/>
</dbReference>
<keyword evidence="4" id="KW-0255">Endonuclease</keyword>
<dbReference type="FunFam" id="3.10.20.370:FF:000001">
    <property type="entry name" value="Retrovirus-related Pol polyprotein from transposon 17.6-like protein"/>
    <property type="match status" value="1"/>
</dbReference>
<dbReference type="GO" id="GO:0003676">
    <property type="term" value="F:nucleic acid binding"/>
    <property type="evidence" value="ECO:0007669"/>
    <property type="project" value="InterPro"/>
</dbReference>
<accession>H3GYU1</accession>
<dbReference type="GO" id="GO:0015074">
    <property type="term" value="P:DNA integration"/>
    <property type="evidence" value="ECO:0007669"/>
    <property type="project" value="InterPro"/>
</dbReference>
<dbReference type="HOGENOM" id="CLU_000384_9_2_1"/>
<keyword evidence="5" id="KW-0378">Hydrolase</keyword>